<dbReference type="Pfam" id="PF01852">
    <property type="entry name" value="START"/>
    <property type="match status" value="1"/>
</dbReference>
<proteinExistence type="predicted"/>
<dbReference type="InterPro" id="IPR002913">
    <property type="entry name" value="START_lipid-bd_dom"/>
</dbReference>
<dbReference type="Proteomes" id="UP001162640">
    <property type="component" value="Unassembled WGS sequence"/>
</dbReference>
<evidence type="ECO:0000313" key="4">
    <source>
        <dbReference type="Proteomes" id="UP001162640"/>
    </source>
</evidence>
<keyword evidence="1" id="KW-0472">Membrane</keyword>
<dbReference type="SMART" id="SM01411">
    <property type="entry name" value="Ephrin_rec_like"/>
    <property type="match status" value="3"/>
</dbReference>
<gene>
    <name evidence="3" type="ORF">TL16_g02318</name>
</gene>
<dbReference type="PANTHER" id="PTHR11319:SF35">
    <property type="entry name" value="OUTER MEMBRANE PROTEIN PMPC-RELATED"/>
    <property type="match status" value="1"/>
</dbReference>
<dbReference type="InterPro" id="IPR009030">
    <property type="entry name" value="Growth_fac_rcpt_cys_sf"/>
</dbReference>
<dbReference type="SUPFAM" id="SSF55961">
    <property type="entry name" value="Bet v1-like"/>
    <property type="match status" value="1"/>
</dbReference>
<keyword evidence="1" id="KW-1133">Transmembrane helix</keyword>
<evidence type="ECO:0000259" key="2">
    <source>
        <dbReference type="Pfam" id="PF01852"/>
    </source>
</evidence>
<evidence type="ECO:0000313" key="3">
    <source>
        <dbReference type="EMBL" id="GMH57200.1"/>
    </source>
</evidence>
<feature type="transmembrane region" description="Helical" evidence="1">
    <location>
        <begin position="683"/>
        <end position="701"/>
    </location>
</feature>
<keyword evidence="1" id="KW-0812">Transmembrane</keyword>
<sequence>MDTYTCAGQSVWPCWCQSGTYSGTPNSFEQGTCSLSCPAGEYNPGSGCITCDAGKFSSEGSSSCSSCNVGQYSGSASASCSDCPAGKYFVNSATGVESSACSMCTAGTYTSSPASSTCTVCPGDLRLARPHSLNLEPAYSDNEEGSASCSTCPDGEVSPSGATLCSTCPAGYECVGGTTTPCALGQYSEGGSDCGPCEKGHSCPGGTDQVPCRQGSYQPDTSQTKSSTDGCKVCDREVIDGALETINATDKTSSASCACGKGKFNDPRHSPLDTPEGVCKDCIDLDLPEGVSCDHVGLMLTTLPLKDGYWRSLSQSDNIVKCEIDASCVRALPDEHCAIGHAGRICSVCTEGYNKNAIFGKENLTIRVCKLFSFETNIFQRYSGDHKATSDKHWSKRLKTKAKILTSFYQIVSKLPTTLAVEFPEVYATLSVAVSTLFNFNAIGLISFGCIFPRSVYSFYGSFMVTTITPMVLSGFLLLSTALQIRNLDPYAANKLKSSRTTTMSFTTFLCKIYGDDDTEWLIANRSIDCDSDFHKKFKPLSCLMILVYPIGITAMYSYQLVKFRDALKSAASRDEDQTVQHIAFLWRDYRPELWWFEIYECFRRLSFSGMLVFFEPGSASQLCFSIILALISSLTYAYYKPLEKSEENLLAQISSISIFLTLLAGIMIKLKSALVEANEMEFGFVLILVNTLIFAMRWLAESNDEEAGWMRFDLKDWGGKKKKAKEWLDETRAVADWRSGSGDGPINQARVKFRIEADVESVLSYTTSIKNRHSKSAGSFLYLIDKGKDWRQVYRAVKMLWPLRQRNFVYTEHVRRAGEEVIVCSRSSSELNDTTSAELSMSRGRRGVEMKLSGYLLRPCRGGGTEVIFCVDVDLGGWFAIDYFHRQVAPSYLKGVVDEYRAYSERWRTSRASGDAD</sequence>
<comment type="caution">
    <text evidence="3">The sequence shown here is derived from an EMBL/GenBank/DDBJ whole genome shotgun (WGS) entry which is preliminary data.</text>
</comment>
<organism evidence="3 4">
    <name type="scientific">Triparma laevis f. inornata</name>
    <dbReference type="NCBI Taxonomy" id="1714386"/>
    <lineage>
        <taxon>Eukaryota</taxon>
        <taxon>Sar</taxon>
        <taxon>Stramenopiles</taxon>
        <taxon>Ochrophyta</taxon>
        <taxon>Bolidophyceae</taxon>
        <taxon>Parmales</taxon>
        <taxon>Triparmaceae</taxon>
        <taxon>Triparma</taxon>
    </lineage>
</organism>
<feature type="transmembrane region" description="Helical" evidence="1">
    <location>
        <begin position="620"/>
        <end position="638"/>
    </location>
</feature>
<reference evidence="4" key="1">
    <citation type="journal article" date="2023" name="Commun. Biol.">
        <title>Genome analysis of Parmales, the sister group of diatoms, reveals the evolutionary specialization of diatoms from phago-mixotrophs to photoautotrophs.</title>
        <authorList>
            <person name="Ban H."/>
            <person name="Sato S."/>
            <person name="Yoshikawa S."/>
            <person name="Yamada K."/>
            <person name="Nakamura Y."/>
            <person name="Ichinomiya M."/>
            <person name="Sato N."/>
            <person name="Blanc-Mathieu R."/>
            <person name="Endo H."/>
            <person name="Kuwata A."/>
            <person name="Ogata H."/>
        </authorList>
    </citation>
    <scope>NUCLEOTIDE SEQUENCE [LARGE SCALE GENOMIC DNA]</scope>
</reference>
<dbReference type="EMBL" id="BLQM01000056">
    <property type="protein sequence ID" value="GMH57200.1"/>
    <property type="molecule type" value="Genomic_DNA"/>
</dbReference>
<name>A0A9W7DWY7_9STRA</name>
<feature type="transmembrane region" description="Helical" evidence="1">
    <location>
        <begin position="541"/>
        <end position="559"/>
    </location>
</feature>
<feature type="domain" description="START" evidence="2">
    <location>
        <begin position="795"/>
        <end position="896"/>
    </location>
</feature>
<dbReference type="AlphaFoldDB" id="A0A9W7DWY7"/>
<protein>
    <recommendedName>
        <fullName evidence="2">START domain-containing protein</fullName>
    </recommendedName>
</protein>
<feature type="transmembrane region" description="Helical" evidence="1">
    <location>
        <begin position="457"/>
        <end position="479"/>
    </location>
</feature>
<feature type="transmembrane region" description="Helical" evidence="1">
    <location>
        <begin position="650"/>
        <end position="671"/>
    </location>
</feature>
<evidence type="ECO:0000256" key="1">
    <source>
        <dbReference type="SAM" id="Phobius"/>
    </source>
</evidence>
<dbReference type="Gene3D" id="3.30.530.20">
    <property type="match status" value="1"/>
</dbReference>
<dbReference type="SUPFAM" id="SSF57184">
    <property type="entry name" value="Growth factor receptor domain"/>
    <property type="match status" value="2"/>
</dbReference>
<dbReference type="GO" id="GO:0008289">
    <property type="term" value="F:lipid binding"/>
    <property type="evidence" value="ECO:0007669"/>
    <property type="project" value="InterPro"/>
</dbReference>
<dbReference type="InterPro" id="IPR023393">
    <property type="entry name" value="START-like_dom_sf"/>
</dbReference>
<accession>A0A9W7DWY7</accession>
<dbReference type="Gene3D" id="2.10.50.10">
    <property type="entry name" value="Tumor Necrosis Factor Receptor, subunit A, domain 2"/>
    <property type="match status" value="1"/>
</dbReference>
<dbReference type="PANTHER" id="PTHR11319">
    <property type="entry name" value="G PROTEIN-COUPLED RECEPTOR-RELATED"/>
    <property type="match status" value="1"/>
</dbReference>